<dbReference type="GO" id="GO:0008374">
    <property type="term" value="F:O-acyltransferase activity"/>
    <property type="evidence" value="ECO:0007669"/>
    <property type="project" value="InterPro"/>
</dbReference>
<evidence type="ECO:0000313" key="11">
    <source>
        <dbReference type="Proteomes" id="UP000324022"/>
    </source>
</evidence>
<feature type="transmembrane region" description="Helical" evidence="8">
    <location>
        <begin position="37"/>
        <end position="55"/>
    </location>
</feature>
<comment type="pathway">
    <text evidence="2">Secondary metabolite biosynthesis.</text>
</comment>
<comment type="similarity">
    <text evidence="3">Belongs to the wax synthase family.</text>
</comment>
<evidence type="ECO:0000256" key="3">
    <source>
        <dbReference type="ARBA" id="ARBA00007282"/>
    </source>
</evidence>
<dbReference type="PANTHER" id="PTHR31595">
    <property type="entry name" value="LONG-CHAIN-ALCOHOL O-FATTY-ACYLTRANSFERASE 3-RELATED"/>
    <property type="match status" value="1"/>
</dbReference>
<organism evidence="10 11">
    <name type="scientific">Ustilago trichophora</name>
    <dbReference type="NCBI Taxonomy" id="86804"/>
    <lineage>
        <taxon>Eukaryota</taxon>
        <taxon>Fungi</taxon>
        <taxon>Dikarya</taxon>
        <taxon>Basidiomycota</taxon>
        <taxon>Ustilaginomycotina</taxon>
        <taxon>Ustilaginomycetes</taxon>
        <taxon>Ustilaginales</taxon>
        <taxon>Ustilaginaceae</taxon>
        <taxon>Ustilago</taxon>
    </lineage>
</organism>
<evidence type="ECO:0000256" key="6">
    <source>
        <dbReference type="ARBA" id="ARBA00022989"/>
    </source>
</evidence>
<evidence type="ECO:0000256" key="5">
    <source>
        <dbReference type="ARBA" id="ARBA00022692"/>
    </source>
</evidence>
<proteinExistence type="inferred from homology"/>
<feature type="transmembrane region" description="Helical" evidence="8">
    <location>
        <begin position="101"/>
        <end position="122"/>
    </location>
</feature>
<comment type="subcellular location">
    <subcellularLocation>
        <location evidence="1">Membrane</location>
        <topology evidence="1">Multi-pass membrane protein</topology>
    </subcellularLocation>
</comment>
<keyword evidence="11" id="KW-1185">Reference proteome</keyword>
<evidence type="ECO:0000313" key="10">
    <source>
        <dbReference type="EMBL" id="SPO32255.1"/>
    </source>
</evidence>
<dbReference type="Pfam" id="PF13813">
    <property type="entry name" value="MBOAT_2"/>
    <property type="match status" value="1"/>
</dbReference>
<reference evidence="10 11" key="1">
    <citation type="submission" date="2018-03" db="EMBL/GenBank/DDBJ databases">
        <authorList>
            <person name="Guldener U."/>
        </authorList>
    </citation>
    <scope>NUCLEOTIDE SEQUENCE [LARGE SCALE GENOMIC DNA]</scope>
    <source>
        <strain evidence="10 11">NBRC100155</strain>
    </source>
</reference>
<feature type="transmembrane region" description="Helical" evidence="8">
    <location>
        <begin position="212"/>
        <end position="232"/>
    </location>
</feature>
<evidence type="ECO:0000256" key="4">
    <source>
        <dbReference type="ARBA" id="ARBA00022679"/>
    </source>
</evidence>
<protein>
    <recommendedName>
        <fullName evidence="9">Wax synthase domain-containing protein</fullName>
    </recommendedName>
</protein>
<keyword evidence="7 8" id="KW-0472">Membrane</keyword>
<name>A0A5C3EQH1_9BASI</name>
<keyword evidence="6 8" id="KW-1133">Transmembrane helix</keyword>
<feature type="transmembrane region" description="Helical" evidence="8">
    <location>
        <begin position="67"/>
        <end position="86"/>
    </location>
</feature>
<dbReference type="Proteomes" id="UP000324022">
    <property type="component" value="Unassembled WGS sequence"/>
</dbReference>
<dbReference type="GO" id="GO:0006629">
    <property type="term" value="P:lipid metabolic process"/>
    <property type="evidence" value="ECO:0007669"/>
    <property type="project" value="InterPro"/>
</dbReference>
<dbReference type="AlphaFoldDB" id="A0A5C3EQH1"/>
<feature type="transmembrane region" description="Helical" evidence="8">
    <location>
        <begin position="252"/>
        <end position="275"/>
    </location>
</feature>
<dbReference type="EMBL" id="OOIN01000043">
    <property type="protein sequence ID" value="SPO32255.1"/>
    <property type="molecule type" value="Genomic_DNA"/>
</dbReference>
<gene>
    <name evidence="10" type="ORF">UTRI_02812</name>
</gene>
<feature type="domain" description="Wax synthase" evidence="9">
    <location>
        <begin position="296"/>
        <end position="383"/>
    </location>
</feature>
<evidence type="ECO:0000256" key="1">
    <source>
        <dbReference type="ARBA" id="ARBA00004141"/>
    </source>
</evidence>
<dbReference type="PANTHER" id="PTHR31595:SF57">
    <property type="entry name" value="OS04G0481900 PROTEIN"/>
    <property type="match status" value="1"/>
</dbReference>
<evidence type="ECO:0000256" key="2">
    <source>
        <dbReference type="ARBA" id="ARBA00005179"/>
    </source>
</evidence>
<keyword evidence="4" id="KW-0808">Transferase</keyword>
<accession>A0A5C3EQH1</accession>
<feature type="transmembrane region" description="Helical" evidence="8">
    <location>
        <begin position="373"/>
        <end position="392"/>
    </location>
</feature>
<sequence>MSAALKAVPSWRTALMSPIKWAVPDFYDKVPYDSSNAWILVAPMPFVILQIHLLLRYDPKITLPLRASLIPIIVLLSLRSAYAYYYRVTGEGQLDGRGQQINITLGCGAFSTIFWSLGWGLTMQRPRLKVQKTQVNGSARNGEKDVGQHIPVEELDLPICFPGTSMPLELDLLLNVRGVGWEHGVKDGPPALPVRDFTSHERWAWILERMKLVPIYLLIYDAIVVLISDPRFNVHAGTGQGGSMWDCSRGSFGVAGPYLICLAFASSFICVQYMVHTLAACISIAVFNDRPSRWDPPAVRAAWFSTSVSEFWSKKWHQFLRITFMTVGYWPVRAVLLPIAGRRAANIAAICGAFIASGLLHDMGRVTMLPEPGWCITGVTLFFSIQPIAIFAEQFWEHCTGRKVRGFWGWLWTFSWILFTSPLLIEAMSTGGMLAARNETLNLTHRPVTHMLDWWDRKFNSI</sequence>
<evidence type="ECO:0000256" key="7">
    <source>
        <dbReference type="ARBA" id="ARBA00023136"/>
    </source>
</evidence>
<evidence type="ECO:0000259" key="9">
    <source>
        <dbReference type="Pfam" id="PF13813"/>
    </source>
</evidence>
<dbReference type="InterPro" id="IPR044851">
    <property type="entry name" value="Wax_synthase"/>
</dbReference>
<dbReference type="InterPro" id="IPR032805">
    <property type="entry name" value="Wax_synthase_dom"/>
</dbReference>
<dbReference type="GO" id="GO:0016020">
    <property type="term" value="C:membrane"/>
    <property type="evidence" value="ECO:0007669"/>
    <property type="project" value="UniProtKB-SubCell"/>
</dbReference>
<evidence type="ECO:0000256" key="8">
    <source>
        <dbReference type="SAM" id="Phobius"/>
    </source>
</evidence>
<keyword evidence="5 8" id="KW-0812">Transmembrane</keyword>
<dbReference type="OrthoDB" id="1077582at2759"/>
<feature type="transmembrane region" description="Helical" evidence="8">
    <location>
        <begin position="407"/>
        <end position="425"/>
    </location>
</feature>